<dbReference type="WBParaSite" id="ALUE_0001667201-mRNA-1">
    <property type="protein sequence ID" value="ALUE_0001667201-mRNA-1"/>
    <property type="gene ID" value="ALUE_0001667201"/>
</dbReference>
<dbReference type="Proteomes" id="UP000036681">
    <property type="component" value="Unplaced"/>
</dbReference>
<accession>A0A0M3IEV3</accession>
<protein>
    <submittedName>
        <fullName evidence="3">TNase-like domain-containing protein</fullName>
    </submittedName>
</protein>
<keyword evidence="2" id="KW-1185">Reference proteome</keyword>
<dbReference type="InterPro" id="IPR035437">
    <property type="entry name" value="SNase_OB-fold_sf"/>
</dbReference>
<evidence type="ECO:0000313" key="3">
    <source>
        <dbReference type="WBParaSite" id="ALUE_0001667201-mRNA-1"/>
    </source>
</evidence>
<evidence type="ECO:0000313" key="2">
    <source>
        <dbReference type="Proteomes" id="UP000036681"/>
    </source>
</evidence>
<keyword evidence="1" id="KW-0472">Membrane</keyword>
<organism evidence="2 3">
    <name type="scientific">Ascaris lumbricoides</name>
    <name type="common">Giant roundworm</name>
    <dbReference type="NCBI Taxonomy" id="6252"/>
    <lineage>
        <taxon>Eukaryota</taxon>
        <taxon>Metazoa</taxon>
        <taxon>Ecdysozoa</taxon>
        <taxon>Nematoda</taxon>
        <taxon>Chromadorea</taxon>
        <taxon>Rhabditida</taxon>
        <taxon>Spirurina</taxon>
        <taxon>Ascaridomorpha</taxon>
        <taxon>Ascaridoidea</taxon>
        <taxon>Ascarididae</taxon>
        <taxon>Ascaris</taxon>
    </lineage>
</organism>
<feature type="transmembrane region" description="Helical" evidence="1">
    <location>
        <begin position="286"/>
        <end position="304"/>
    </location>
</feature>
<dbReference type="GO" id="GO:0005615">
    <property type="term" value="C:extracellular space"/>
    <property type="evidence" value="ECO:0007669"/>
    <property type="project" value="TreeGrafter"/>
</dbReference>
<proteinExistence type="predicted"/>
<dbReference type="SUPFAM" id="SSF50199">
    <property type="entry name" value="Staphylococcal nuclease"/>
    <property type="match status" value="1"/>
</dbReference>
<dbReference type="PANTHER" id="PTHR28434">
    <property type="entry name" value="PROTEIN C3ORF33"/>
    <property type="match status" value="1"/>
</dbReference>
<keyword evidence="1" id="KW-1133">Transmembrane helix</keyword>
<evidence type="ECO:0000256" key="1">
    <source>
        <dbReference type="SAM" id="Phobius"/>
    </source>
</evidence>
<dbReference type="AlphaFoldDB" id="A0A0M3IEV3"/>
<dbReference type="PANTHER" id="PTHR28434:SF1">
    <property type="entry name" value="PROTEIN C3ORF33"/>
    <property type="match status" value="1"/>
</dbReference>
<name>A0A0M3IEV3_ASCLU</name>
<sequence length="325" mass="36556">MGDTEGVEVMKVTPSEERRVVQVDPIDRTVRFFVGVWGEGRSETTSGTIIGTGLVGLALFFRHSRLFVRFDKAAHIPDEIVKKELKLRGKVREVLPSGVLKVEHQPMIQIPRILSFRRTTKPTPLSVRLAGVNISPAGADFLTKDLRLRDKEVIFTVVKPIDDQSDIIDADITLKKNAFFHTNLNVELVRKGYAKVPALSQTEHMHALQTIPAYSRLVSRLLMSEKVAERRGVGVWQRDTWVESVAAYPSQFTQMVKSSAIARFAVLVGMVGKDMALSGYRLSQQAYQGLIVFCGYLLHLYRVFGVAVDKMTLLYNNAKQKISRR</sequence>
<keyword evidence="1" id="KW-0812">Transmembrane</keyword>
<dbReference type="Gene3D" id="2.40.50.90">
    <property type="match status" value="1"/>
</dbReference>
<dbReference type="InterPro" id="IPR042421">
    <property type="entry name" value="C3orf33-like"/>
</dbReference>
<reference evidence="3" key="1">
    <citation type="submission" date="2017-02" db="UniProtKB">
        <authorList>
            <consortium name="WormBaseParasite"/>
        </authorList>
    </citation>
    <scope>IDENTIFICATION</scope>
</reference>